<organism evidence="1 2">
    <name type="scientific">Collinsella aerofaciens</name>
    <dbReference type="NCBI Taxonomy" id="74426"/>
    <lineage>
        <taxon>Bacteria</taxon>
        <taxon>Bacillati</taxon>
        <taxon>Actinomycetota</taxon>
        <taxon>Coriobacteriia</taxon>
        <taxon>Coriobacteriales</taxon>
        <taxon>Coriobacteriaceae</taxon>
        <taxon>Collinsella</taxon>
    </lineage>
</organism>
<dbReference type="AlphaFoldDB" id="A0A174MG69"/>
<gene>
    <name evidence="1" type="ORF">ERS852514_01730</name>
</gene>
<dbReference type="Pfam" id="PF13289">
    <property type="entry name" value="SIR2_2"/>
    <property type="match status" value="1"/>
</dbReference>
<name>A0A174MG69_9ACTN</name>
<sequence length="471" mass="52533">MRHKAWGAGTVTRIDGGSIYVSIGGKERMFQFPGAFEQEFLSLLGACMSDNAINIPGNVSSDMQKESSKPLFTLQRGATRREVNAVEARHFVQGILSRSINLATLIGSGASTPAIPLMGETFRNLRADLKLNDPDLSILLESRITKIACRDNEDPAKYSNIENLLSWLSQRIEGSLDSADDDKRVSDAVRKAFLESVDIKYSAEHSDVLDSYRKFVQGLGVSRQILARGGQAAFDVVNLFTTNYDLFHEMALESSGYAYVDGFSNGLIPTFNPREYHRRPIDLDERFRDHYEPVNPFFRLYKMHGSINWRIYDGNVVRVPRFPDITDEYQGDRQLIAPMTSKYALTQGSPYSDMFREFVNALAVPNTVLLTCGFSFADSHISNLISQALARPDFTLLAFIGNPAEADVGSPTRVFYDKAGGANTYFVYPSERELDRKRPLYFSEFAVFIGPEITFGDDVASGSLGLGDKND</sequence>
<proteinExistence type="predicted"/>
<reference evidence="1 2" key="1">
    <citation type="submission" date="2015-09" db="EMBL/GenBank/DDBJ databases">
        <authorList>
            <consortium name="Pathogen Informatics"/>
        </authorList>
    </citation>
    <scope>NUCLEOTIDE SEQUENCE [LARGE SCALE GENOMIC DNA]</scope>
    <source>
        <strain evidence="1 2">2789STDY5834902</strain>
    </source>
</reference>
<evidence type="ECO:0000313" key="1">
    <source>
        <dbReference type="EMBL" id="CUP33180.1"/>
    </source>
</evidence>
<dbReference type="EMBL" id="CZAQ01000038">
    <property type="protein sequence ID" value="CUP33180.1"/>
    <property type="molecule type" value="Genomic_DNA"/>
</dbReference>
<accession>A0A174MG69</accession>
<protein>
    <submittedName>
        <fullName evidence="1">Uncharacterized protein</fullName>
    </submittedName>
</protein>
<evidence type="ECO:0000313" key="2">
    <source>
        <dbReference type="Proteomes" id="UP000095454"/>
    </source>
</evidence>
<dbReference type="Proteomes" id="UP000095454">
    <property type="component" value="Unassembled WGS sequence"/>
</dbReference>